<evidence type="ECO:0000313" key="1">
    <source>
        <dbReference type="EMBL" id="KAF9487007.1"/>
    </source>
</evidence>
<sequence>MQSLHMSRKWCHLQQLKWMARGHDPEGVDGTKPGELAVLCPACPQPGMNLPAVIEEDNWLHALFIGIDANFHLKQKNISTHVTSNETPVKKSSCVSHKAVNDADKHPARGLVVNGVGTVECTRHDFKHPLSVGDLQHGERYVNMDYIFFSSIKSMASKIPHIVALYDIACQWHIHLCCRYLRVYNTPHLQCLTCQAQFSFNYTPSVGQTDREAPERGWDYLNPAANQTKEMGLGLRRNVLENLMGD</sequence>
<name>A0A9P5ZGH7_PLEER</name>
<keyword evidence="2" id="KW-1185">Reference proteome</keyword>
<evidence type="ECO:0000313" key="2">
    <source>
        <dbReference type="Proteomes" id="UP000807025"/>
    </source>
</evidence>
<protein>
    <recommendedName>
        <fullName evidence="3">CxC2-like cysteine cluster KDZ transposase-associated domain-containing protein</fullName>
    </recommendedName>
</protein>
<organism evidence="1 2">
    <name type="scientific">Pleurotus eryngii</name>
    <name type="common">Boletus of the steppes</name>
    <dbReference type="NCBI Taxonomy" id="5323"/>
    <lineage>
        <taxon>Eukaryota</taxon>
        <taxon>Fungi</taxon>
        <taxon>Dikarya</taxon>
        <taxon>Basidiomycota</taxon>
        <taxon>Agaricomycotina</taxon>
        <taxon>Agaricomycetes</taxon>
        <taxon>Agaricomycetidae</taxon>
        <taxon>Agaricales</taxon>
        <taxon>Pleurotineae</taxon>
        <taxon>Pleurotaceae</taxon>
        <taxon>Pleurotus</taxon>
    </lineage>
</organism>
<dbReference type="Proteomes" id="UP000807025">
    <property type="component" value="Unassembled WGS sequence"/>
</dbReference>
<comment type="caution">
    <text evidence="1">The sequence shown here is derived from an EMBL/GenBank/DDBJ whole genome shotgun (WGS) entry which is preliminary data.</text>
</comment>
<gene>
    <name evidence="1" type="ORF">BDN71DRAFT_1485393</name>
</gene>
<dbReference type="InterPro" id="IPR040521">
    <property type="entry name" value="KDZ"/>
</dbReference>
<dbReference type="AlphaFoldDB" id="A0A9P5ZGH7"/>
<reference evidence="1" key="1">
    <citation type="submission" date="2020-11" db="EMBL/GenBank/DDBJ databases">
        <authorList>
            <consortium name="DOE Joint Genome Institute"/>
            <person name="Ahrendt S."/>
            <person name="Riley R."/>
            <person name="Andreopoulos W."/>
            <person name="Labutti K."/>
            <person name="Pangilinan J."/>
            <person name="Ruiz-Duenas F.J."/>
            <person name="Barrasa J.M."/>
            <person name="Sanchez-Garcia M."/>
            <person name="Camarero S."/>
            <person name="Miyauchi S."/>
            <person name="Serrano A."/>
            <person name="Linde D."/>
            <person name="Babiker R."/>
            <person name="Drula E."/>
            <person name="Ayuso-Fernandez I."/>
            <person name="Pacheco R."/>
            <person name="Padilla G."/>
            <person name="Ferreira P."/>
            <person name="Barriuso J."/>
            <person name="Kellner H."/>
            <person name="Castanera R."/>
            <person name="Alfaro M."/>
            <person name="Ramirez L."/>
            <person name="Pisabarro A.G."/>
            <person name="Kuo A."/>
            <person name="Tritt A."/>
            <person name="Lipzen A."/>
            <person name="He G."/>
            <person name="Yan M."/>
            <person name="Ng V."/>
            <person name="Cullen D."/>
            <person name="Martin F."/>
            <person name="Rosso M.-N."/>
            <person name="Henrissat B."/>
            <person name="Hibbett D."/>
            <person name="Martinez A.T."/>
            <person name="Grigoriev I.V."/>
        </authorList>
    </citation>
    <scope>NUCLEOTIDE SEQUENCE</scope>
    <source>
        <strain evidence="1">ATCC 90797</strain>
    </source>
</reference>
<evidence type="ECO:0008006" key="3">
    <source>
        <dbReference type="Google" id="ProtNLM"/>
    </source>
</evidence>
<proteinExistence type="predicted"/>
<accession>A0A9P5ZGH7</accession>
<dbReference type="OrthoDB" id="3235114at2759"/>
<dbReference type="EMBL" id="MU154839">
    <property type="protein sequence ID" value="KAF9487007.1"/>
    <property type="molecule type" value="Genomic_DNA"/>
</dbReference>
<dbReference type="Pfam" id="PF18758">
    <property type="entry name" value="KDZ"/>
    <property type="match status" value="1"/>
</dbReference>